<proteinExistence type="predicted"/>
<dbReference type="EMBL" id="JACRUM010000005">
    <property type="protein sequence ID" value="MBC5863812.1"/>
    <property type="molecule type" value="Genomic_DNA"/>
</dbReference>
<comment type="caution">
    <text evidence="1">The sequence shown here is derived from an EMBL/GenBank/DDBJ whole genome shotgun (WGS) entry which is preliminary data.</text>
</comment>
<name>A0ABR7JH49_9FLAO</name>
<reference evidence="1 2" key="1">
    <citation type="submission" date="2020-08" db="EMBL/GenBank/DDBJ databases">
        <title>Description of novel Flavobacterium F-400 isolate.</title>
        <authorList>
            <person name="Saticioglu I."/>
            <person name="Duman M."/>
            <person name="Altun S."/>
        </authorList>
    </citation>
    <scope>NUCLEOTIDE SEQUENCE [LARGE SCALE GENOMIC DNA]</scope>
    <source>
        <strain evidence="1 2">F-400</strain>
    </source>
</reference>
<accession>A0ABR7JH49</accession>
<gene>
    <name evidence="1" type="ORF">H8R26_10290</name>
</gene>
<evidence type="ECO:0000313" key="1">
    <source>
        <dbReference type="EMBL" id="MBC5863812.1"/>
    </source>
</evidence>
<dbReference type="Proteomes" id="UP000621670">
    <property type="component" value="Unassembled WGS sequence"/>
</dbReference>
<protein>
    <recommendedName>
        <fullName evidence="3">DUF4253 domain-containing protein</fullName>
    </recommendedName>
</protein>
<dbReference type="RefSeq" id="WP_166135814.1">
    <property type="nucleotide sequence ID" value="NZ_JAAOBY010000004.1"/>
</dbReference>
<evidence type="ECO:0000313" key="2">
    <source>
        <dbReference type="Proteomes" id="UP000621670"/>
    </source>
</evidence>
<sequence length="258" mass="29148">MEKKASISAYSAGENLFESFIIKNLNSFEELMDIYQTYKNNNPQKTIIVTLDDLGQAEYTSTHAVNSNDLEDTEGYDLSGLDAACFENGEHLGYLSTPEEFFVIKKNFLKHTENVDFAEACDKGLTIDDQEMEILKKINQSPFEFLDKEIVLKIIPVTQSYEGICGFPNGYFHSDLDPFENYALAKHLFEKYGYELFGIGASFLGFIRSENLEPIAVQDLSADLAQLYDAAENTFDPLVALVQNKNHLFLKYTESLVG</sequence>
<keyword evidence="2" id="KW-1185">Reference proteome</keyword>
<evidence type="ECO:0008006" key="3">
    <source>
        <dbReference type="Google" id="ProtNLM"/>
    </source>
</evidence>
<organism evidence="1 2">
    <name type="scientific">Flavobacterium turcicum</name>
    <dbReference type="NCBI Taxonomy" id="2764718"/>
    <lineage>
        <taxon>Bacteria</taxon>
        <taxon>Pseudomonadati</taxon>
        <taxon>Bacteroidota</taxon>
        <taxon>Flavobacteriia</taxon>
        <taxon>Flavobacteriales</taxon>
        <taxon>Flavobacteriaceae</taxon>
        <taxon>Flavobacterium</taxon>
    </lineage>
</organism>